<dbReference type="STRING" id="436010.A0A167VRC4"/>
<sequence>MTSTNSSSDDDEDDEQDQLASRESLEEALKESQKINSEQSAKIKALLKEVQLLQDQLESSTTSLVSASSKAGKIRAAALALEGGDQIQLQGKKFAIVESLWLDPEIFDLLNDFEHHPDSVERFDSDTAHDKGTLAALYKLIPEKLHAHMVDIKEVRVTCIAAVNSERSTALNTAIARASDIFGVGDAQTFVRSFNRAEDPRFAGLLSFQTGANANKKLALTMPFMYQDCINKLSGLFRTSVIVMLLRVILWGPKSIFERKQGTKTSLGVRWKLTEVTPGMIAAACTFGKYILSQDPQLDRIGVNTSFNYAQDHRNLKELISTTRLTSSGMRSTISYLNTEIFGETANFAGDDPSGGGDEVEDELSKLLAGFAVDEDQDQDEEPPAAPFSRASSLDPRSNTPSPVPPPIAKVAARSSTRRVAETADVIPLATPPIPKKARNQANKSDRVLDSEGTVPGAAPSRGTKKTRSKSGS</sequence>
<protein>
    <submittedName>
        <fullName evidence="2">Uncharacterized protein</fullName>
    </submittedName>
</protein>
<keyword evidence="3" id="KW-1185">Reference proteome</keyword>
<evidence type="ECO:0000313" key="2">
    <source>
        <dbReference type="EMBL" id="KZP05286.1"/>
    </source>
</evidence>
<dbReference type="Proteomes" id="UP000076532">
    <property type="component" value="Unassembled WGS sequence"/>
</dbReference>
<name>A0A167VRC4_9AGAM</name>
<feature type="region of interest" description="Disordered" evidence="1">
    <location>
        <begin position="1"/>
        <end position="37"/>
    </location>
</feature>
<reference evidence="2 3" key="1">
    <citation type="journal article" date="2016" name="Mol. Biol. Evol.">
        <title>Comparative Genomics of Early-Diverging Mushroom-Forming Fungi Provides Insights into the Origins of Lignocellulose Decay Capabilities.</title>
        <authorList>
            <person name="Nagy L.G."/>
            <person name="Riley R."/>
            <person name="Tritt A."/>
            <person name="Adam C."/>
            <person name="Daum C."/>
            <person name="Floudas D."/>
            <person name="Sun H."/>
            <person name="Yadav J.S."/>
            <person name="Pangilinan J."/>
            <person name="Larsson K.H."/>
            <person name="Matsuura K."/>
            <person name="Barry K."/>
            <person name="Labutti K."/>
            <person name="Kuo R."/>
            <person name="Ohm R.A."/>
            <person name="Bhattacharya S.S."/>
            <person name="Shirouzu T."/>
            <person name="Yoshinaga Y."/>
            <person name="Martin F.M."/>
            <person name="Grigoriev I.V."/>
            <person name="Hibbett D.S."/>
        </authorList>
    </citation>
    <scope>NUCLEOTIDE SEQUENCE [LARGE SCALE GENOMIC DNA]</scope>
    <source>
        <strain evidence="2 3">CBS 109695</strain>
    </source>
</reference>
<organism evidence="2 3">
    <name type="scientific">Athelia psychrophila</name>
    <dbReference type="NCBI Taxonomy" id="1759441"/>
    <lineage>
        <taxon>Eukaryota</taxon>
        <taxon>Fungi</taxon>
        <taxon>Dikarya</taxon>
        <taxon>Basidiomycota</taxon>
        <taxon>Agaricomycotina</taxon>
        <taxon>Agaricomycetes</taxon>
        <taxon>Agaricomycetidae</taxon>
        <taxon>Atheliales</taxon>
        <taxon>Atheliaceae</taxon>
        <taxon>Athelia</taxon>
    </lineage>
</organism>
<dbReference type="Pfam" id="PF20414">
    <property type="entry name" value="DUF6698"/>
    <property type="match status" value="1"/>
</dbReference>
<feature type="compositionally biased region" description="Acidic residues" evidence="1">
    <location>
        <begin position="374"/>
        <end position="383"/>
    </location>
</feature>
<feature type="compositionally biased region" description="Basic and acidic residues" evidence="1">
    <location>
        <begin position="23"/>
        <end position="33"/>
    </location>
</feature>
<feature type="compositionally biased region" description="Acidic residues" evidence="1">
    <location>
        <begin position="8"/>
        <end position="17"/>
    </location>
</feature>
<evidence type="ECO:0000256" key="1">
    <source>
        <dbReference type="SAM" id="MobiDB-lite"/>
    </source>
</evidence>
<dbReference type="EMBL" id="KV417849">
    <property type="protein sequence ID" value="KZP05286.1"/>
    <property type="molecule type" value="Genomic_DNA"/>
</dbReference>
<gene>
    <name evidence="2" type="ORF">FIBSPDRAFT_967415</name>
</gene>
<feature type="region of interest" description="Disordered" evidence="1">
    <location>
        <begin position="374"/>
        <end position="473"/>
    </location>
</feature>
<evidence type="ECO:0000313" key="3">
    <source>
        <dbReference type="Proteomes" id="UP000076532"/>
    </source>
</evidence>
<accession>A0A167VRC4</accession>
<proteinExistence type="predicted"/>
<feature type="compositionally biased region" description="Basic residues" evidence="1">
    <location>
        <begin position="463"/>
        <end position="473"/>
    </location>
</feature>
<dbReference type="InterPro" id="IPR046521">
    <property type="entry name" value="DUF6698"/>
</dbReference>
<dbReference type="OrthoDB" id="2857391at2759"/>
<dbReference type="AlphaFoldDB" id="A0A167VRC4"/>